<dbReference type="PANTHER" id="PTHR14052:SF0">
    <property type="entry name" value="ORIGIN RECOGNITION COMPLEX SUBUNIT 2"/>
    <property type="match status" value="1"/>
</dbReference>
<dbReference type="InterPro" id="IPR007220">
    <property type="entry name" value="ORC2"/>
</dbReference>
<comment type="caution">
    <text evidence="1">The sequence shown here is derived from an EMBL/GenBank/DDBJ whole genome shotgun (WGS) entry which is preliminary data.</text>
</comment>
<name>A0AA88PAM0_9TELE</name>
<protein>
    <submittedName>
        <fullName evidence="1">Uncharacterized protein</fullName>
    </submittedName>
</protein>
<sequence>MRRLVNGSVVKARFVISWSWKGVLEASDLCRGYLWSDEVLKSRLFQLKLGIDVGEGLSFQDFYQRCRESFLVNSDITLRTQLTEFRDHKLIRTKKGADGVEYLLIQVDNGTLTDFLEKNDVE</sequence>
<organism evidence="1 2">
    <name type="scientific">Cirrhinus molitorella</name>
    <name type="common">mud carp</name>
    <dbReference type="NCBI Taxonomy" id="172907"/>
    <lineage>
        <taxon>Eukaryota</taxon>
        <taxon>Metazoa</taxon>
        <taxon>Chordata</taxon>
        <taxon>Craniata</taxon>
        <taxon>Vertebrata</taxon>
        <taxon>Euteleostomi</taxon>
        <taxon>Actinopterygii</taxon>
        <taxon>Neopterygii</taxon>
        <taxon>Teleostei</taxon>
        <taxon>Ostariophysi</taxon>
        <taxon>Cypriniformes</taxon>
        <taxon>Cyprinidae</taxon>
        <taxon>Labeoninae</taxon>
        <taxon>Labeonini</taxon>
        <taxon>Cirrhinus</taxon>
    </lineage>
</organism>
<dbReference type="EMBL" id="JAUYZG010000021">
    <property type="protein sequence ID" value="KAK2874637.1"/>
    <property type="molecule type" value="Genomic_DNA"/>
</dbReference>
<dbReference type="GO" id="GO:0006260">
    <property type="term" value="P:DNA replication"/>
    <property type="evidence" value="ECO:0007669"/>
    <property type="project" value="InterPro"/>
</dbReference>
<evidence type="ECO:0000313" key="1">
    <source>
        <dbReference type="EMBL" id="KAK2874637.1"/>
    </source>
</evidence>
<dbReference type="PANTHER" id="PTHR14052">
    <property type="entry name" value="ORIGIN RECOGNITION COMPLEX SUBUNIT 2"/>
    <property type="match status" value="1"/>
</dbReference>
<reference evidence="1" key="1">
    <citation type="submission" date="2023-08" db="EMBL/GenBank/DDBJ databases">
        <title>Chromosome-level Genome Assembly of mud carp (Cirrhinus molitorella).</title>
        <authorList>
            <person name="Liu H."/>
        </authorList>
    </citation>
    <scope>NUCLEOTIDE SEQUENCE</scope>
    <source>
        <strain evidence="1">Prfri</strain>
        <tissue evidence="1">Muscle</tissue>
    </source>
</reference>
<accession>A0AA88PAM0</accession>
<dbReference type="Proteomes" id="UP001187343">
    <property type="component" value="Unassembled WGS sequence"/>
</dbReference>
<evidence type="ECO:0000313" key="2">
    <source>
        <dbReference type="Proteomes" id="UP001187343"/>
    </source>
</evidence>
<dbReference type="Pfam" id="PF24882">
    <property type="entry name" value="WHD_ORC2"/>
    <property type="match status" value="1"/>
</dbReference>
<gene>
    <name evidence="1" type="ORF">Q8A67_021790</name>
</gene>
<dbReference type="InterPro" id="IPR056773">
    <property type="entry name" value="WHD_ORC2"/>
</dbReference>
<proteinExistence type="predicted"/>
<keyword evidence="2" id="KW-1185">Reference proteome</keyword>
<dbReference type="GO" id="GO:0003688">
    <property type="term" value="F:DNA replication origin binding"/>
    <property type="evidence" value="ECO:0007669"/>
    <property type="project" value="TreeGrafter"/>
</dbReference>
<dbReference type="GO" id="GO:0005664">
    <property type="term" value="C:nuclear origin of replication recognition complex"/>
    <property type="evidence" value="ECO:0007669"/>
    <property type="project" value="TreeGrafter"/>
</dbReference>
<dbReference type="AlphaFoldDB" id="A0AA88PAM0"/>